<gene>
    <name evidence="2" type="ORF">LCGC14_2475490</name>
</gene>
<dbReference type="EMBL" id="LAZR01038869">
    <property type="protein sequence ID" value="KKL18443.1"/>
    <property type="molecule type" value="Genomic_DNA"/>
</dbReference>
<feature type="transmembrane region" description="Helical" evidence="1">
    <location>
        <begin position="89"/>
        <end position="111"/>
    </location>
</feature>
<protein>
    <recommendedName>
        <fullName evidence="3">Acyltransferase 3 domain-containing protein</fullName>
    </recommendedName>
</protein>
<reference evidence="2" key="1">
    <citation type="journal article" date="2015" name="Nature">
        <title>Complex archaea that bridge the gap between prokaryotes and eukaryotes.</title>
        <authorList>
            <person name="Spang A."/>
            <person name="Saw J.H."/>
            <person name="Jorgensen S.L."/>
            <person name="Zaremba-Niedzwiedzka K."/>
            <person name="Martijn J."/>
            <person name="Lind A.E."/>
            <person name="van Eijk R."/>
            <person name="Schleper C."/>
            <person name="Guy L."/>
            <person name="Ettema T.J."/>
        </authorList>
    </citation>
    <scope>NUCLEOTIDE SEQUENCE</scope>
</reference>
<keyword evidence="1" id="KW-1133">Transmembrane helix</keyword>
<feature type="transmembrane region" description="Helical" evidence="1">
    <location>
        <begin position="123"/>
        <end position="146"/>
    </location>
</feature>
<evidence type="ECO:0000313" key="2">
    <source>
        <dbReference type="EMBL" id="KKL18443.1"/>
    </source>
</evidence>
<feature type="transmembrane region" description="Helical" evidence="1">
    <location>
        <begin position="12"/>
        <end position="34"/>
    </location>
</feature>
<comment type="caution">
    <text evidence="2">The sequence shown here is derived from an EMBL/GenBank/DDBJ whole genome shotgun (WGS) entry which is preliminary data.</text>
</comment>
<proteinExistence type="predicted"/>
<keyword evidence="1" id="KW-0812">Transmembrane</keyword>
<accession>A0A0F9E2Y2</accession>
<organism evidence="2">
    <name type="scientific">marine sediment metagenome</name>
    <dbReference type="NCBI Taxonomy" id="412755"/>
    <lineage>
        <taxon>unclassified sequences</taxon>
        <taxon>metagenomes</taxon>
        <taxon>ecological metagenomes</taxon>
    </lineage>
</organism>
<sequence>MNKNENNFGTFIWRITATHTIAYFAAGIFALLVLRYDEFFGVGALSFMRPTDSSWIAAGPGLQVIRGLLLSFFLFPFRTIFFETENGWIKFWFLSFGLSYLLTISAAIGSFEGFIYTNTPIKYHLIGIPEIVLYMTLFTVFMWGWYKKPKRIFSIFSIILVSLIVLMSFMGVLASFGIVETI</sequence>
<name>A0A0F9E2Y2_9ZZZZ</name>
<feature type="transmembrane region" description="Helical" evidence="1">
    <location>
        <begin position="54"/>
        <end position="77"/>
    </location>
</feature>
<dbReference type="AlphaFoldDB" id="A0A0F9E2Y2"/>
<evidence type="ECO:0000256" key="1">
    <source>
        <dbReference type="SAM" id="Phobius"/>
    </source>
</evidence>
<feature type="transmembrane region" description="Helical" evidence="1">
    <location>
        <begin position="153"/>
        <end position="179"/>
    </location>
</feature>
<keyword evidence="1" id="KW-0472">Membrane</keyword>
<evidence type="ECO:0008006" key="3">
    <source>
        <dbReference type="Google" id="ProtNLM"/>
    </source>
</evidence>